<dbReference type="PANTHER" id="PTHR42926:SF1">
    <property type="entry name" value="CIRCADIAN CLOCK OSCILLATOR PROTEIN KAIC 1"/>
    <property type="match status" value="1"/>
</dbReference>
<dbReference type="GO" id="GO:0004674">
    <property type="term" value="F:protein serine/threonine kinase activity"/>
    <property type="evidence" value="ECO:0007669"/>
    <property type="project" value="UniProtKB-EC"/>
</dbReference>
<dbReference type="PROSITE" id="PS51146">
    <property type="entry name" value="KAIC"/>
    <property type="match status" value="2"/>
</dbReference>
<keyword evidence="9" id="KW-1185">Reference proteome</keyword>
<keyword evidence="4" id="KW-0677">Repeat</keyword>
<evidence type="ECO:0000256" key="1">
    <source>
        <dbReference type="ARBA" id="ARBA00012513"/>
    </source>
</evidence>
<evidence type="ECO:0000256" key="3">
    <source>
        <dbReference type="ARBA" id="ARBA00022679"/>
    </source>
</evidence>
<dbReference type="CDD" id="cd19488">
    <property type="entry name" value="KaiC-like_N"/>
    <property type="match status" value="1"/>
</dbReference>
<organism evidence="8 9">
    <name type="scientific">Ramlibacter humi</name>
    <dbReference type="NCBI Taxonomy" id="2530451"/>
    <lineage>
        <taxon>Bacteria</taxon>
        <taxon>Pseudomonadati</taxon>
        <taxon>Pseudomonadota</taxon>
        <taxon>Betaproteobacteria</taxon>
        <taxon>Burkholderiales</taxon>
        <taxon>Comamonadaceae</taxon>
        <taxon>Ramlibacter</taxon>
    </lineage>
</organism>
<dbReference type="InterPro" id="IPR030665">
    <property type="entry name" value="KaiC"/>
</dbReference>
<evidence type="ECO:0000256" key="2">
    <source>
        <dbReference type="ARBA" id="ARBA00022553"/>
    </source>
</evidence>
<reference evidence="8 9" key="1">
    <citation type="submission" date="2019-03" db="EMBL/GenBank/DDBJ databases">
        <title>Ramlibacter sp. 18x22-1, whole genome shotgun sequence.</title>
        <authorList>
            <person name="Zhang X."/>
            <person name="Feng G."/>
            <person name="Zhu H."/>
        </authorList>
    </citation>
    <scope>NUCLEOTIDE SEQUENCE [LARGE SCALE GENOMIC DNA]</scope>
    <source>
        <strain evidence="8 9">18x22-1</strain>
    </source>
</reference>
<feature type="domain" description="KaiC" evidence="7">
    <location>
        <begin position="8"/>
        <end position="247"/>
    </location>
</feature>
<dbReference type="GO" id="GO:0016787">
    <property type="term" value="F:hydrolase activity"/>
    <property type="evidence" value="ECO:0007669"/>
    <property type="project" value="UniProtKB-KW"/>
</dbReference>
<evidence type="ECO:0000313" key="8">
    <source>
        <dbReference type="EMBL" id="TFY98360.1"/>
    </source>
</evidence>
<dbReference type="OrthoDB" id="9783783at2"/>
<dbReference type="EMBL" id="SMLK01000006">
    <property type="protein sequence ID" value="TFY98360.1"/>
    <property type="molecule type" value="Genomic_DNA"/>
</dbReference>
<evidence type="ECO:0000256" key="4">
    <source>
        <dbReference type="ARBA" id="ARBA00022737"/>
    </source>
</evidence>
<keyword evidence="6" id="KW-0378">Hydrolase</keyword>
<dbReference type="Proteomes" id="UP000297839">
    <property type="component" value="Unassembled WGS sequence"/>
</dbReference>
<proteinExistence type="predicted"/>
<accession>A0A4Z0BHU4</accession>
<protein>
    <recommendedName>
        <fullName evidence="1">non-specific serine/threonine protein kinase</fullName>
        <ecNumber evidence="1">2.7.11.1</ecNumber>
    </recommendedName>
</protein>
<keyword evidence="2" id="KW-0597">Phosphoprotein</keyword>
<dbReference type="InterPro" id="IPR003593">
    <property type="entry name" value="AAA+_ATPase"/>
</dbReference>
<dbReference type="InterPro" id="IPR027417">
    <property type="entry name" value="P-loop_NTPase"/>
</dbReference>
<keyword evidence="5" id="KW-0418">Kinase</keyword>
<dbReference type="SUPFAM" id="SSF52540">
    <property type="entry name" value="P-loop containing nucleoside triphosphate hydrolases"/>
    <property type="match status" value="2"/>
</dbReference>
<dbReference type="InterPro" id="IPR010624">
    <property type="entry name" value="KaiC_dom"/>
</dbReference>
<dbReference type="EC" id="2.7.11.1" evidence="1"/>
<evidence type="ECO:0000256" key="6">
    <source>
        <dbReference type="ARBA" id="ARBA00022801"/>
    </source>
</evidence>
<comment type="caution">
    <text evidence="8">The sequence shown here is derived from an EMBL/GenBank/DDBJ whole genome shotgun (WGS) entry which is preliminary data.</text>
</comment>
<evidence type="ECO:0000313" key="9">
    <source>
        <dbReference type="Proteomes" id="UP000297839"/>
    </source>
</evidence>
<dbReference type="PANTHER" id="PTHR42926">
    <property type="match status" value="1"/>
</dbReference>
<name>A0A4Z0BHU4_9BURK</name>
<sequence>MKRPPLPSRCSTGIPGLDEILHGGLIRDRLYLLEGEPGAGKTTLALQYLLAGVAEGEKCLYVTLSETQDELVANAVSHGWTLDGIEFFELTSDQQVAGEDGGLTMFHPAEIELSETTRKVLEAVERTSPKRLVFDSLSELRLLAQDSLRYRRQILALKQYFHGRGCTVLLLDDRTAHGEDLQLQSIAHGVISMYHTAPAYGAALRQLKITKFRGSAFESGFQDIDIIRSGVQVYPRLVAADHGVEFERETVPSGVQRLDDLLGGGIERGTSTLLIGPAGSGKSTIALQYAAAAARRGGHAAMFMFEEGRNLLLSRARGLGIDVREGTGPGNIMIRQLDPGEVSPGHFISLVREAVERNGARVIVIDSLNGYLNAMPEERALMVQLHELLAFLNNCGVATFLVAAQTGMLGVTKATVDTSYLADAVVLLRMFEHAGAIKKAISVMKKRSGRHEESIRHIWFDGHGIHLSEPLMNLRGVLAGVPVEIEMPSTMPPAQRLPGG</sequence>
<dbReference type="RefSeq" id="WP_135251053.1">
    <property type="nucleotide sequence ID" value="NZ_SMLK01000006.1"/>
</dbReference>
<dbReference type="Gene3D" id="3.40.50.300">
    <property type="entry name" value="P-loop containing nucleotide triphosphate hydrolases"/>
    <property type="match status" value="2"/>
</dbReference>
<dbReference type="PIRSF" id="PIRSF039117">
    <property type="entry name" value="KaiC"/>
    <property type="match status" value="1"/>
</dbReference>
<gene>
    <name evidence="8" type="ORF">EZ216_17385</name>
</gene>
<keyword evidence="3" id="KW-0808">Transferase</keyword>
<dbReference type="AlphaFoldDB" id="A0A4Z0BHU4"/>
<dbReference type="InterPro" id="IPR014774">
    <property type="entry name" value="KaiC-like_dom"/>
</dbReference>
<dbReference type="Pfam" id="PF06745">
    <property type="entry name" value="ATPase"/>
    <property type="match status" value="2"/>
</dbReference>
<dbReference type="SMART" id="SM00382">
    <property type="entry name" value="AAA"/>
    <property type="match status" value="2"/>
</dbReference>
<evidence type="ECO:0000256" key="5">
    <source>
        <dbReference type="ARBA" id="ARBA00022777"/>
    </source>
</evidence>
<feature type="domain" description="KaiC" evidence="7">
    <location>
        <begin position="249"/>
        <end position="481"/>
    </location>
</feature>
<dbReference type="InterPro" id="IPR051347">
    <property type="entry name" value="Circadian_clock_KaiC-rel"/>
</dbReference>
<evidence type="ECO:0000259" key="7">
    <source>
        <dbReference type="PROSITE" id="PS51146"/>
    </source>
</evidence>
<dbReference type="GO" id="GO:0005524">
    <property type="term" value="F:ATP binding"/>
    <property type="evidence" value="ECO:0007669"/>
    <property type="project" value="InterPro"/>
</dbReference>